<feature type="region of interest" description="Disordered" evidence="2">
    <location>
        <begin position="179"/>
        <end position="258"/>
    </location>
</feature>
<dbReference type="InterPro" id="IPR036378">
    <property type="entry name" value="FAS1_dom_sf"/>
</dbReference>
<dbReference type="SMART" id="SM00554">
    <property type="entry name" value="FAS1"/>
    <property type="match status" value="1"/>
</dbReference>
<dbReference type="AlphaFoldDB" id="A0AAV3R6P1"/>
<evidence type="ECO:0000259" key="4">
    <source>
        <dbReference type="PROSITE" id="PS50213"/>
    </source>
</evidence>
<evidence type="ECO:0000256" key="1">
    <source>
        <dbReference type="ARBA" id="ARBA00007843"/>
    </source>
</evidence>
<evidence type="ECO:0000256" key="2">
    <source>
        <dbReference type="SAM" id="MobiDB-lite"/>
    </source>
</evidence>
<dbReference type="Proteomes" id="UP001454036">
    <property type="component" value="Unassembled WGS sequence"/>
</dbReference>
<dbReference type="InterPro" id="IPR052806">
    <property type="entry name" value="Fasciclin-like_AGP"/>
</dbReference>
<keyword evidence="6" id="KW-1185">Reference proteome</keyword>
<comment type="caution">
    <text evidence="5">The sequence shown here is derived from an EMBL/GenBank/DDBJ whole genome shotgun (WGS) entry which is preliminary data.</text>
</comment>
<feature type="compositionally biased region" description="Low complexity" evidence="2">
    <location>
        <begin position="205"/>
        <end position="223"/>
    </location>
</feature>
<dbReference type="PROSITE" id="PS50213">
    <property type="entry name" value="FAS1"/>
    <property type="match status" value="1"/>
</dbReference>
<evidence type="ECO:0000313" key="6">
    <source>
        <dbReference type="Proteomes" id="UP001454036"/>
    </source>
</evidence>
<feature type="signal peptide" evidence="3">
    <location>
        <begin position="1"/>
        <end position="27"/>
    </location>
</feature>
<dbReference type="InterPro" id="IPR000782">
    <property type="entry name" value="FAS1_domain"/>
</dbReference>
<dbReference type="Pfam" id="PF02469">
    <property type="entry name" value="Fasciclin"/>
    <property type="match status" value="1"/>
</dbReference>
<dbReference type="EMBL" id="BAABME010007625">
    <property type="protein sequence ID" value="GAA0171326.1"/>
    <property type="molecule type" value="Genomic_DNA"/>
</dbReference>
<dbReference type="Gene3D" id="2.30.180.10">
    <property type="entry name" value="FAS1 domain"/>
    <property type="match status" value="1"/>
</dbReference>
<proteinExistence type="inferred from homology"/>
<protein>
    <recommendedName>
        <fullName evidence="4">FAS1 domain-containing protein</fullName>
    </recommendedName>
</protein>
<reference evidence="5 6" key="1">
    <citation type="submission" date="2024-01" db="EMBL/GenBank/DDBJ databases">
        <title>The complete chloroplast genome sequence of Lithospermum erythrorhizon: insights into the phylogenetic relationship among Boraginaceae species and the maternal lineages of purple gromwells.</title>
        <authorList>
            <person name="Okada T."/>
            <person name="Watanabe K."/>
        </authorList>
    </citation>
    <scope>NUCLEOTIDE SEQUENCE [LARGE SCALE GENOMIC DNA]</scope>
</reference>
<organism evidence="5 6">
    <name type="scientific">Lithospermum erythrorhizon</name>
    <name type="common">Purple gromwell</name>
    <name type="synonym">Lithospermum officinale var. erythrorhizon</name>
    <dbReference type="NCBI Taxonomy" id="34254"/>
    <lineage>
        <taxon>Eukaryota</taxon>
        <taxon>Viridiplantae</taxon>
        <taxon>Streptophyta</taxon>
        <taxon>Embryophyta</taxon>
        <taxon>Tracheophyta</taxon>
        <taxon>Spermatophyta</taxon>
        <taxon>Magnoliopsida</taxon>
        <taxon>eudicotyledons</taxon>
        <taxon>Gunneridae</taxon>
        <taxon>Pentapetalae</taxon>
        <taxon>asterids</taxon>
        <taxon>lamiids</taxon>
        <taxon>Boraginales</taxon>
        <taxon>Boraginaceae</taxon>
        <taxon>Boraginoideae</taxon>
        <taxon>Lithospermeae</taxon>
        <taxon>Lithospermum</taxon>
    </lineage>
</organism>
<comment type="similarity">
    <text evidence="1">Belongs to the fasciclin-like AGP family.</text>
</comment>
<dbReference type="SUPFAM" id="SSF82153">
    <property type="entry name" value="FAS1 domain"/>
    <property type="match status" value="1"/>
</dbReference>
<evidence type="ECO:0000256" key="3">
    <source>
        <dbReference type="SAM" id="SignalP"/>
    </source>
</evidence>
<dbReference type="PANTHER" id="PTHR33985">
    <property type="entry name" value="OS02G0491300 PROTEIN-RELATED"/>
    <property type="match status" value="1"/>
</dbReference>
<evidence type="ECO:0000313" key="5">
    <source>
        <dbReference type="EMBL" id="GAA0171326.1"/>
    </source>
</evidence>
<sequence>MYPPPLLLLRLLTTTFLLLSLSTSATSIEVHELQRSLTVLRSRGYSLFSNAIATSEILDDVVSSHSSATFTFFAPTDFSLFKLDMTGSAEDYINTLRCHVIPHRITAAQLRQLPVMSTFDTLMKGRQIDVEVFRSDDYGGDDVIMVNGVVVDFPGLYYSRNVAVHGLGGILNVTGGSGGGSGGGGGELNNSLSDVALHRHPPASPANLSAASPLPPLNSSSGDSSGGGGDRPELNLPPPAVALNRHPPASTPPALTGKNSAFASRRLISGGDGSGLKAVAAEDIAGVMEMLHADLEKWDGRIFDCLLTDNGHVSTPHGYLYTRQQSHTSMLSCAGLHEFLHLQHF</sequence>
<accession>A0AAV3R6P1</accession>
<feature type="domain" description="FAS1" evidence="4">
    <location>
        <begin position="32"/>
        <end position="171"/>
    </location>
</feature>
<dbReference type="PANTHER" id="PTHR33985:SF15">
    <property type="entry name" value="FASCICLIN-LIKE ARABINOGALACTAN PROTEIN 19"/>
    <property type="match status" value="1"/>
</dbReference>
<name>A0AAV3R6P1_LITER</name>
<feature type="chain" id="PRO_5043394058" description="FAS1 domain-containing protein" evidence="3">
    <location>
        <begin position="28"/>
        <end position="345"/>
    </location>
</feature>
<keyword evidence="3" id="KW-0732">Signal</keyword>
<gene>
    <name evidence="5" type="ORF">LIER_25382</name>
</gene>